<comment type="pathway">
    <text evidence="2 13">Glycolipid biosynthesis; lipid IV(A) biosynthesis; lipid IV(A) from (3R)-3-hydroxytetradecanoyl-[acyl-carrier-protein] and UDP-N-acetyl-alpha-D-glucosamine: step 6/6.</text>
</comment>
<keyword evidence="5 13" id="KW-0444">Lipid biosynthesis</keyword>
<dbReference type="GO" id="GO:0009029">
    <property type="term" value="F:lipid-A 4'-kinase activity"/>
    <property type="evidence" value="ECO:0007669"/>
    <property type="project" value="UniProtKB-UniRule"/>
</dbReference>
<evidence type="ECO:0000256" key="11">
    <source>
        <dbReference type="ARBA" id="ARBA00023098"/>
    </source>
</evidence>
<evidence type="ECO:0000256" key="13">
    <source>
        <dbReference type="HAMAP-Rule" id="MF_00409"/>
    </source>
</evidence>
<dbReference type="InterPro" id="IPR027417">
    <property type="entry name" value="P-loop_NTPase"/>
</dbReference>
<dbReference type="PANTHER" id="PTHR42724">
    <property type="entry name" value="TETRAACYLDISACCHARIDE 4'-KINASE"/>
    <property type="match status" value="1"/>
</dbReference>
<keyword evidence="14" id="KW-0812">Transmembrane</keyword>
<evidence type="ECO:0000256" key="6">
    <source>
        <dbReference type="ARBA" id="ARBA00022556"/>
    </source>
</evidence>
<dbReference type="SUPFAM" id="SSF52540">
    <property type="entry name" value="P-loop containing nucleoside triphosphate hydrolases"/>
    <property type="match status" value="1"/>
</dbReference>
<keyword evidence="8 13" id="KW-0547">Nucleotide-binding</keyword>
<keyword evidence="9 13" id="KW-0418">Kinase</keyword>
<feature type="transmembrane region" description="Helical" evidence="14">
    <location>
        <begin position="12"/>
        <end position="31"/>
    </location>
</feature>
<evidence type="ECO:0000313" key="16">
    <source>
        <dbReference type="Proteomes" id="UP000179344"/>
    </source>
</evidence>
<keyword evidence="14" id="KW-1133">Transmembrane helix</keyword>
<keyword evidence="14" id="KW-0472">Membrane</keyword>
<keyword evidence="11 13" id="KW-0443">Lipid metabolism</keyword>
<evidence type="ECO:0000256" key="12">
    <source>
        <dbReference type="ARBA" id="ARBA00029757"/>
    </source>
</evidence>
<dbReference type="EMBL" id="MFST01000130">
    <property type="protein sequence ID" value="OGI43125.1"/>
    <property type="molecule type" value="Genomic_DNA"/>
</dbReference>
<proteinExistence type="inferred from homology"/>
<dbReference type="NCBIfam" id="TIGR00682">
    <property type="entry name" value="lpxK"/>
    <property type="match status" value="1"/>
</dbReference>
<dbReference type="GO" id="GO:0005886">
    <property type="term" value="C:plasma membrane"/>
    <property type="evidence" value="ECO:0007669"/>
    <property type="project" value="TreeGrafter"/>
</dbReference>
<comment type="catalytic activity">
    <reaction evidence="13">
        <text>a lipid A disaccharide + ATP = a lipid IVA + ADP + H(+)</text>
        <dbReference type="Rhea" id="RHEA:67840"/>
        <dbReference type="ChEBI" id="CHEBI:15378"/>
        <dbReference type="ChEBI" id="CHEBI:30616"/>
        <dbReference type="ChEBI" id="CHEBI:176343"/>
        <dbReference type="ChEBI" id="CHEBI:176425"/>
        <dbReference type="ChEBI" id="CHEBI:456216"/>
        <dbReference type="EC" id="2.7.1.130"/>
    </reaction>
</comment>
<keyword evidence="6 13" id="KW-0441">Lipid A biosynthesis</keyword>
<evidence type="ECO:0000256" key="9">
    <source>
        <dbReference type="ARBA" id="ARBA00022777"/>
    </source>
</evidence>
<dbReference type="Pfam" id="PF02606">
    <property type="entry name" value="LpxK"/>
    <property type="match status" value="1"/>
</dbReference>
<dbReference type="HAMAP" id="MF_00409">
    <property type="entry name" value="LpxK"/>
    <property type="match status" value="1"/>
</dbReference>
<comment type="function">
    <text evidence="1 13">Transfers the gamma-phosphate of ATP to the 4'-position of a tetraacyldisaccharide 1-phosphate intermediate (termed DS-1-P) to form tetraacyldisaccharide 1,4'-bis-phosphate (lipid IVA).</text>
</comment>
<dbReference type="PANTHER" id="PTHR42724:SF1">
    <property type="entry name" value="TETRAACYLDISACCHARIDE 4'-KINASE, MITOCHONDRIAL-RELATED"/>
    <property type="match status" value="1"/>
</dbReference>
<dbReference type="UniPathway" id="UPA00359">
    <property type="reaction ID" value="UER00482"/>
</dbReference>
<feature type="binding site" evidence="13">
    <location>
        <begin position="57"/>
        <end position="64"/>
    </location>
    <ligand>
        <name>ATP</name>
        <dbReference type="ChEBI" id="CHEBI:30616"/>
    </ligand>
</feature>
<dbReference type="GO" id="GO:0009245">
    <property type="term" value="P:lipid A biosynthetic process"/>
    <property type="evidence" value="ECO:0007669"/>
    <property type="project" value="UniProtKB-UniRule"/>
</dbReference>
<dbReference type="EC" id="2.7.1.130" evidence="3 13"/>
<evidence type="ECO:0000256" key="3">
    <source>
        <dbReference type="ARBA" id="ARBA00012071"/>
    </source>
</evidence>
<keyword evidence="10 13" id="KW-0067">ATP-binding</keyword>
<evidence type="ECO:0000256" key="4">
    <source>
        <dbReference type="ARBA" id="ARBA00016436"/>
    </source>
</evidence>
<reference evidence="15 16" key="1">
    <citation type="journal article" date="2016" name="Nat. Commun.">
        <title>Thousands of microbial genomes shed light on interconnected biogeochemical processes in an aquifer system.</title>
        <authorList>
            <person name="Anantharaman K."/>
            <person name="Brown C.T."/>
            <person name="Hug L.A."/>
            <person name="Sharon I."/>
            <person name="Castelle C.J."/>
            <person name="Probst A.J."/>
            <person name="Thomas B.C."/>
            <person name="Singh A."/>
            <person name="Wilkins M.J."/>
            <person name="Karaoz U."/>
            <person name="Brodie E.L."/>
            <person name="Williams K.H."/>
            <person name="Hubbard S.S."/>
            <person name="Banfield J.F."/>
        </authorList>
    </citation>
    <scope>NUCLEOTIDE SEQUENCE [LARGE SCALE GENOMIC DNA]</scope>
</reference>
<evidence type="ECO:0000256" key="2">
    <source>
        <dbReference type="ARBA" id="ARBA00004870"/>
    </source>
</evidence>
<comment type="caution">
    <text evidence="15">The sequence shown here is derived from an EMBL/GenBank/DDBJ whole genome shotgun (WGS) entry which is preliminary data.</text>
</comment>
<keyword evidence="7 13" id="KW-0808">Transferase</keyword>
<evidence type="ECO:0000256" key="14">
    <source>
        <dbReference type="SAM" id="Phobius"/>
    </source>
</evidence>
<organism evidence="15 16">
    <name type="scientific">Candidatus Muproteobacteria bacterium RBG_16_65_31</name>
    <dbReference type="NCBI Taxonomy" id="1817759"/>
    <lineage>
        <taxon>Bacteria</taxon>
        <taxon>Pseudomonadati</taxon>
        <taxon>Pseudomonadota</taxon>
        <taxon>Candidatus Muproteobacteria</taxon>
    </lineage>
</organism>
<dbReference type="GO" id="GO:0005524">
    <property type="term" value="F:ATP binding"/>
    <property type="evidence" value="ECO:0007669"/>
    <property type="project" value="UniProtKB-UniRule"/>
</dbReference>
<evidence type="ECO:0000313" key="15">
    <source>
        <dbReference type="EMBL" id="OGI43125.1"/>
    </source>
</evidence>
<protein>
    <recommendedName>
        <fullName evidence="4 13">Tetraacyldisaccharide 4'-kinase</fullName>
        <ecNumber evidence="3 13">2.7.1.130</ecNumber>
    </recommendedName>
    <alternativeName>
        <fullName evidence="12 13">Lipid A 4'-kinase</fullName>
    </alternativeName>
</protein>
<accession>A0A1F6TDI7</accession>
<comment type="similarity">
    <text evidence="13">Belongs to the LpxK family.</text>
</comment>
<sequence length="327" mass="36664">MHWLTRHWYRPSVVGLLLAPLGWIYCLLMALRRLMYRMRLLPRVHAPAPVIVVGNITVGGTGKTPLVIWLADFLRREGFRPGIVTRGYGGRARAWPRVVRPESDPEQVGDEPVLLARAAGCPVIADPKRARAARRLAREFNCDVVVSDDGLQHYRLARDIEIAVIDGARRFGNGRCLPAGPLREPVGRLRAVHARMTQGAPAAGEWAMALVERGFHRLDAPEITAAADAFRGRPVHAVAGIGHPARFFQHLRRLGIEAIEHPFPDHHRFRASDIRFADDLEVIMTEKDAVKCERLPEARGWYLAVAARPDPRLGELILRILKERSRG</sequence>
<dbReference type="GO" id="GO:0009244">
    <property type="term" value="P:lipopolysaccharide core region biosynthetic process"/>
    <property type="evidence" value="ECO:0007669"/>
    <property type="project" value="TreeGrafter"/>
</dbReference>
<gene>
    <name evidence="13" type="primary">lpxK</name>
    <name evidence="15" type="ORF">A2V92_01635</name>
</gene>
<evidence type="ECO:0000256" key="10">
    <source>
        <dbReference type="ARBA" id="ARBA00022840"/>
    </source>
</evidence>
<dbReference type="InterPro" id="IPR003758">
    <property type="entry name" value="LpxK"/>
</dbReference>
<evidence type="ECO:0000256" key="7">
    <source>
        <dbReference type="ARBA" id="ARBA00022679"/>
    </source>
</evidence>
<evidence type="ECO:0000256" key="8">
    <source>
        <dbReference type="ARBA" id="ARBA00022741"/>
    </source>
</evidence>
<dbReference type="Proteomes" id="UP000179344">
    <property type="component" value="Unassembled WGS sequence"/>
</dbReference>
<dbReference type="AlphaFoldDB" id="A0A1F6TDI7"/>
<name>A0A1F6TDI7_9PROT</name>
<evidence type="ECO:0000256" key="1">
    <source>
        <dbReference type="ARBA" id="ARBA00002274"/>
    </source>
</evidence>
<evidence type="ECO:0000256" key="5">
    <source>
        <dbReference type="ARBA" id="ARBA00022516"/>
    </source>
</evidence>